<comment type="subunit">
    <text evidence="3">The glycine cleavage system is composed of four proteins: P, T, L and H.</text>
</comment>
<evidence type="ECO:0000256" key="1">
    <source>
        <dbReference type="ARBA" id="ARBA00009249"/>
    </source>
</evidence>
<dbReference type="SUPFAM" id="SSF51230">
    <property type="entry name" value="Single hybrid motif"/>
    <property type="match status" value="1"/>
</dbReference>
<dbReference type="PANTHER" id="PTHR11715">
    <property type="entry name" value="GLYCINE CLEAVAGE SYSTEM H PROTEIN"/>
    <property type="match status" value="1"/>
</dbReference>
<dbReference type="CDD" id="cd06848">
    <property type="entry name" value="GCS_H"/>
    <property type="match status" value="1"/>
</dbReference>
<dbReference type="NCBIfam" id="TIGR00527">
    <property type="entry name" value="gcvH"/>
    <property type="match status" value="1"/>
</dbReference>
<dbReference type="AlphaFoldDB" id="A0A8J2YRZ9"/>
<evidence type="ECO:0000259" key="5">
    <source>
        <dbReference type="PROSITE" id="PS50968"/>
    </source>
</evidence>
<comment type="cofactor">
    <cofactor evidence="3">
        <name>(R)-lipoate</name>
        <dbReference type="ChEBI" id="CHEBI:83088"/>
    </cofactor>
    <text evidence="3">Binds 1 lipoyl cofactor covalently.</text>
</comment>
<dbReference type="EMBL" id="BMJQ01000004">
    <property type="protein sequence ID" value="GGF14036.1"/>
    <property type="molecule type" value="Genomic_DNA"/>
</dbReference>
<accession>A0A8J2YRZ9</accession>
<comment type="similarity">
    <text evidence="1 3">Belongs to the GcvH family.</text>
</comment>
<keyword evidence="7" id="KW-1185">Reference proteome</keyword>
<dbReference type="InterPro" id="IPR000089">
    <property type="entry name" value="Biotin_lipoyl"/>
</dbReference>
<organism evidence="6 7">
    <name type="scientific">Aliidongia dinghuensis</name>
    <dbReference type="NCBI Taxonomy" id="1867774"/>
    <lineage>
        <taxon>Bacteria</taxon>
        <taxon>Pseudomonadati</taxon>
        <taxon>Pseudomonadota</taxon>
        <taxon>Alphaproteobacteria</taxon>
        <taxon>Rhodospirillales</taxon>
        <taxon>Dongiaceae</taxon>
        <taxon>Aliidongia</taxon>
    </lineage>
</organism>
<feature type="modified residue" description="N6-lipoyllysine" evidence="3 4">
    <location>
        <position position="61"/>
    </location>
</feature>
<comment type="function">
    <text evidence="3">The glycine cleavage system catalyzes the degradation of glycine. The H protein shuttles the methylamine group of glycine from the P protein to the T protein.</text>
</comment>
<dbReference type="GO" id="GO:0009249">
    <property type="term" value="P:protein lipoylation"/>
    <property type="evidence" value="ECO:0007669"/>
    <property type="project" value="TreeGrafter"/>
</dbReference>
<dbReference type="GO" id="GO:0005960">
    <property type="term" value="C:glycine cleavage complex"/>
    <property type="evidence" value="ECO:0007669"/>
    <property type="project" value="InterPro"/>
</dbReference>
<dbReference type="Proteomes" id="UP000646365">
    <property type="component" value="Unassembled WGS sequence"/>
</dbReference>
<comment type="caution">
    <text evidence="6">The sequence shown here is derived from an EMBL/GenBank/DDBJ whole genome shotgun (WGS) entry which is preliminary data.</text>
</comment>
<dbReference type="GO" id="GO:0005829">
    <property type="term" value="C:cytosol"/>
    <property type="evidence" value="ECO:0007669"/>
    <property type="project" value="TreeGrafter"/>
</dbReference>
<evidence type="ECO:0000256" key="4">
    <source>
        <dbReference type="PIRSR" id="PIRSR617453-50"/>
    </source>
</evidence>
<dbReference type="NCBIfam" id="NF002270">
    <property type="entry name" value="PRK01202.1"/>
    <property type="match status" value="1"/>
</dbReference>
<dbReference type="PROSITE" id="PS00189">
    <property type="entry name" value="LIPOYL"/>
    <property type="match status" value="1"/>
</dbReference>
<name>A0A8J2YRZ9_9PROT</name>
<keyword evidence="2 3" id="KW-0450">Lipoyl</keyword>
<dbReference type="InterPro" id="IPR003016">
    <property type="entry name" value="2-oxoA_DH_lipoyl-BS"/>
</dbReference>
<protein>
    <recommendedName>
        <fullName evidence="3">Glycine cleavage system H protein</fullName>
    </recommendedName>
</protein>
<reference evidence="6" key="1">
    <citation type="journal article" date="2014" name="Int. J. Syst. Evol. Microbiol.">
        <title>Complete genome sequence of Corynebacterium casei LMG S-19264T (=DSM 44701T), isolated from a smear-ripened cheese.</title>
        <authorList>
            <consortium name="US DOE Joint Genome Institute (JGI-PGF)"/>
            <person name="Walter F."/>
            <person name="Albersmeier A."/>
            <person name="Kalinowski J."/>
            <person name="Ruckert C."/>
        </authorList>
    </citation>
    <scope>NUCLEOTIDE SEQUENCE</scope>
    <source>
        <strain evidence="6">CGMCC 1.15725</strain>
    </source>
</reference>
<dbReference type="PROSITE" id="PS50968">
    <property type="entry name" value="BIOTINYL_LIPOYL"/>
    <property type="match status" value="1"/>
</dbReference>
<dbReference type="GO" id="GO:0019464">
    <property type="term" value="P:glycine decarboxylation via glycine cleavage system"/>
    <property type="evidence" value="ECO:0007669"/>
    <property type="project" value="UniProtKB-UniRule"/>
</dbReference>
<reference evidence="6" key="2">
    <citation type="submission" date="2020-09" db="EMBL/GenBank/DDBJ databases">
        <authorList>
            <person name="Sun Q."/>
            <person name="Zhou Y."/>
        </authorList>
    </citation>
    <scope>NUCLEOTIDE SEQUENCE</scope>
    <source>
        <strain evidence="6">CGMCC 1.15725</strain>
    </source>
</reference>
<dbReference type="InterPro" id="IPR011053">
    <property type="entry name" value="Single_hybrid_motif"/>
</dbReference>
<dbReference type="InterPro" id="IPR017453">
    <property type="entry name" value="GCV_H_sub"/>
</dbReference>
<gene>
    <name evidence="3 6" type="primary">gcvH</name>
    <name evidence="6" type="ORF">GCM10011611_19730</name>
</gene>
<evidence type="ECO:0000313" key="7">
    <source>
        <dbReference type="Proteomes" id="UP000646365"/>
    </source>
</evidence>
<feature type="domain" description="Lipoyl-binding" evidence="5">
    <location>
        <begin position="20"/>
        <end position="102"/>
    </location>
</feature>
<dbReference type="HAMAP" id="MF_00272">
    <property type="entry name" value="GcvH"/>
    <property type="match status" value="1"/>
</dbReference>
<sequence>MMSEIRYTKSHEWIRVDGDTATVGITAHAAEALGDVVYVEVPAAGKVVAKAKEAAVVESVKAASEIYAPVSGTVTEGNQALADDPALVNRDPTGDGWFFKMTVADKGELADLLDEAAYEAMVAESN</sequence>
<evidence type="ECO:0000256" key="3">
    <source>
        <dbReference type="HAMAP-Rule" id="MF_00272"/>
    </source>
</evidence>
<proteinExistence type="inferred from homology"/>
<dbReference type="Gene3D" id="2.40.50.100">
    <property type="match status" value="1"/>
</dbReference>
<dbReference type="InterPro" id="IPR033753">
    <property type="entry name" value="GCV_H/Fam206"/>
</dbReference>
<evidence type="ECO:0000313" key="6">
    <source>
        <dbReference type="EMBL" id="GGF14036.1"/>
    </source>
</evidence>
<dbReference type="PANTHER" id="PTHR11715:SF3">
    <property type="entry name" value="GLYCINE CLEAVAGE SYSTEM H PROTEIN-RELATED"/>
    <property type="match status" value="1"/>
</dbReference>
<dbReference type="Pfam" id="PF01597">
    <property type="entry name" value="GCV_H"/>
    <property type="match status" value="1"/>
</dbReference>
<evidence type="ECO:0000256" key="2">
    <source>
        <dbReference type="ARBA" id="ARBA00022823"/>
    </source>
</evidence>
<dbReference type="InterPro" id="IPR002930">
    <property type="entry name" value="GCV_H"/>
</dbReference>